<protein>
    <submittedName>
        <fullName evidence="2">Uncharacterized protein</fullName>
    </submittedName>
</protein>
<dbReference type="Proteomes" id="UP001372834">
    <property type="component" value="Unassembled WGS sequence"/>
</dbReference>
<feature type="chain" id="PRO_5042967369" evidence="1">
    <location>
        <begin position="25"/>
        <end position="127"/>
    </location>
</feature>
<dbReference type="EMBL" id="JAWJWE010000003">
    <property type="protein sequence ID" value="KAK6638761.1"/>
    <property type="molecule type" value="Genomic_DNA"/>
</dbReference>
<evidence type="ECO:0000313" key="3">
    <source>
        <dbReference type="Proteomes" id="UP001372834"/>
    </source>
</evidence>
<gene>
    <name evidence="2" type="ORF">RUM43_007029</name>
</gene>
<evidence type="ECO:0000256" key="1">
    <source>
        <dbReference type="SAM" id="SignalP"/>
    </source>
</evidence>
<keyword evidence="1" id="KW-0732">Signal</keyword>
<accession>A0AAN8SA39</accession>
<dbReference type="AlphaFoldDB" id="A0AAN8SA39"/>
<name>A0AAN8SA39_POLSC</name>
<organism evidence="2 3">
    <name type="scientific">Polyplax serrata</name>
    <name type="common">Common mouse louse</name>
    <dbReference type="NCBI Taxonomy" id="468196"/>
    <lineage>
        <taxon>Eukaryota</taxon>
        <taxon>Metazoa</taxon>
        <taxon>Ecdysozoa</taxon>
        <taxon>Arthropoda</taxon>
        <taxon>Hexapoda</taxon>
        <taxon>Insecta</taxon>
        <taxon>Pterygota</taxon>
        <taxon>Neoptera</taxon>
        <taxon>Paraneoptera</taxon>
        <taxon>Psocodea</taxon>
        <taxon>Troctomorpha</taxon>
        <taxon>Phthiraptera</taxon>
        <taxon>Anoplura</taxon>
        <taxon>Polyplacidae</taxon>
        <taxon>Polyplax</taxon>
    </lineage>
</organism>
<sequence>MDRRLKSQIGNFIFILVCLSPKTGNHVGSSGWGWQFHFLPKKVLYWGSGGRLALDEVENRNLSDICTFPHALPNAYVLCLHDGGFWGRPQNWGRTQNTSFPAAAAFKIGFEISLRSQLNNILAVIVL</sequence>
<feature type="signal peptide" evidence="1">
    <location>
        <begin position="1"/>
        <end position="24"/>
    </location>
</feature>
<evidence type="ECO:0000313" key="2">
    <source>
        <dbReference type="EMBL" id="KAK6638761.1"/>
    </source>
</evidence>
<comment type="caution">
    <text evidence="2">The sequence shown here is derived from an EMBL/GenBank/DDBJ whole genome shotgun (WGS) entry which is preliminary data.</text>
</comment>
<reference evidence="2 3" key="1">
    <citation type="submission" date="2023-10" db="EMBL/GenBank/DDBJ databases">
        <title>Genomes of two closely related lineages of the louse Polyplax serrata with different host specificities.</title>
        <authorList>
            <person name="Martinu J."/>
            <person name="Tarabai H."/>
            <person name="Stefka J."/>
            <person name="Hypsa V."/>
        </authorList>
    </citation>
    <scope>NUCLEOTIDE SEQUENCE [LARGE SCALE GENOMIC DNA]</scope>
    <source>
        <strain evidence="2">HR10_N</strain>
    </source>
</reference>
<proteinExistence type="predicted"/>